<dbReference type="Gene3D" id="3.30.530.20">
    <property type="match status" value="1"/>
</dbReference>
<evidence type="ECO:0000259" key="2">
    <source>
        <dbReference type="Pfam" id="PF08327"/>
    </source>
</evidence>
<sequence>MDTQTGHSQTHATFVIERTYPATPERVWHALSDNDARDLWFSGEPEFNQTEKSHDFRVGGHGTEDGQWHGGPRSRYHSTYTDIVDLTRIVFTYDMWVDDRHMSTSLVTIALEPDGDATRLTYTEQGAHFDGLDDPAGREEGTKGLLDKLGASLAA</sequence>
<evidence type="ECO:0000313" key="3">
    <source>
        <dbReference type="EMBL" id="VZO36032.1"/>
    </source>
</evidence>
<feature type="domain" description="Activator of Hsp90 ATPase homologue 1/2-like C-terminal" evidence="2">
    <location>
        <begin position="22"/>
        <end position="152"/>
    </location>
</feature>
<protein>
    <recommendedName>
        <fullName evidence="2">Activator of Hsp90 ATPase homologue 1/2-like C-terminal domain-containing protein</fullName>
    </recommendedName>
</protein>
<dbReference type="InterPro" id="IPR023393">
    <property type="entry name" value="START-like_dom_sf"/>
</dbReference>
<accession>A0A7M4DGI9</accession>
<dbReference type="RefSeq" id="WP_156740057.1">
    <property type="nucleotide sequence ID" value="NZ_CACRYJ010000017.1"/>
</dbReference>
<proteinExistence type="inferred from homology"/>
<evidence type="ECO:0000313" key="4">
    <source>
        <dbReference type="Proteomes" id="UP000419743"/>
    </source>
</evidence>
<dbReference type="Pfam" id="PF08327">
    <property type="entry name" value="AHSA1"/>
    <property type="match status" value="1"/>
</dbReference>
<gene>
    <name evidence="3" type="ORF">HALOF300_01236</name>
</gene>
<dbReference type="Proteomes" id="UP000419743">
    <property type="component" value="Unassembled WGS sequence"/>
</dbReference>
<comment type="caution">
    <text evidence="3">The sequence shown here is derived from an EMBL/GenBank/DDBJ whole genome shotgun (WGS) entry which is preliminary data.</text>
</comment>
<keyword evidence="4" id="KW-1185">Reference proteome</keyword>
<organism evidence="3 4">
    <name type="scientific">Occultella aeris</name>
    <dbReference type="NCBI Taxonomy" id="2761496"/>
    <lineage>
        <taxon>Bacteria</taxon>
        <taxon>Bacillati</taxon>
        <taxon>Actinomycetota</taxon>
        <taxon>Actinomycetes</taxon>
        <taxon>Micrococcales</taxon>
        <taxon>Ruaniaceae</taxon>
        <taxon>Occultella</taxon>
    </lineage>
</organism>
<dbReference type="SUPFAM" id="SSF55961">
    <property type="entry name" value="Bet v1-like"/>
    <property type="match status" value="1"/>
</dbReference>
<dbReference type="AlphaFoldDB" id="A0A7M4DGI9"/>
<comment type="similarity">
    <text evidence="1">Belongs to the AHA1 family.</text>
</comment>
<name>A0A7M4DGI9_9MICO</name>
<reference evidence="3 4" key="1">
    <citation type="submission" date="2019-11" db="EMBL/GenBank/DDBJ databases">
        <authorList>
            <person name="Criscuolo A."/>
        </authorList>
    </citation>
    <scope>NUCLEOTIDE SEQUENCE [LARGE SCALE GENOMIC DNA]</scope>
    <source>
        <strain evidence="3">CIP111667</strain>
    </source>
</reference>
<dbReference type="CDD" id="cd08900">
    <property type="entry name" value="SRPBCC_CalC_Aha1-like_7"/>
    <property type="match status" value="1"/>
</dbReference>
<evidence type="ECO:0000256" key="1">
    <source>
        <dbReference type="ARBA" id="ARBA00006817"/>
    </source>
</evidence>
<dbReference type="InterPro" id="IPR013538">
    <property type="entry name" value="ASHA1/2-like_C"/>
</dbReference>
<dbReference type="EMBL" id="CACRYJ010000017">
    <property type="protein sequence ID" value="VZO36032.1"/>
    <property type="molecule type" value="Genomic_DNA"/>
</dbReference>